<keyword evidence="1" id="KW-0812">Transmembrane</keyword>
<proteinExistence type="predicted"/>
<evidence type="ECO:0000256" key="1">
    <source>
        <dbReference type="SAM" id="Phobius"/>
    </source>
</evidence>
<dbReference type="RefSeq" id="WP_152502738.1">
    <property type="nucleotide sequence ID" value="NZ_CP120863.1"/>
</dbReference>
<feature type="domain" description="Inner membrane protein YgaP-like transmembrane" evidence="2">
    <location>
        <begin position="4"/>
        <end position="69"/>
    </location>
</feature>
<sequence length="71" mass="7206">MSIANVGSLDRIVRIVLGAALILAPLLGFVASVSSTLGIVLMIAGAVLVGTGFISFCPIYRIIGASTRSNS</sequence>
<name>A0ABY8F5J3_9HYPH</name>
<dbReference type="InterPro" id="IPR021309">
    <property type="entry name" value="YgaP-like_TM"/>
</dbReference>
<organism evidence="3 4">
    <name type="scientific">Roseibium porphyridii</name>
    <dbReference type="NCBI Taxonomy" id="2866279"/>
    <lineage>
        <taxon>Bacteria</taxon>
        <taxon>Pseudomonadati</taxon>
        <taxon>Pseudomonadota</taxon>
        <taxon>Alphaproteobacteria</taxon>
        <taxon>Hyphomicrobiales</taxon>
        <taxon>Stappiaceae</taxon>
        <taxon>Roseibium</taxon>
    </lineage>
</organism>
<accession>A0ABY8F5J3</accession>
<dbReference type="Proteomes" id="UP001209803">
    <property type="component" value="Chromosome"/>
</dbReference>
<evidence type="ECO:0000313" key="4">
    <source>
        <dbReference type="Proteomes" id="UP001209803"/>
    </source>
</evidence>
<feature type="transmembrane region" description="Helical" evidence="1">
    <location>
        <begin position="39"/>
        <end position="63"/>
    </location>
</feature>
<keyword evidence="4" id="KW-1185">Reference proteome</keyword>
<evidence type="ECO:0000313" key="3">
    <source>
        <dbReference type="EMBL" id="WFE88550.1"/>
    </source>
</evidence>
<feature type="transmembrane region" description="Helical" evidence="1">
    <location>
        <begin position="12"/>
        <end position="33"/>
    </location>
</feature>
<dbReference type="Gene3D" id="6.10.140.1340">
    <property type="match status" value="1"/>
</dbReference>
<dbReference type="Pfam" id="PF11127">
    <property type="entry name" value="YgaP-like_TM"/>
    <property type="match status" value="1"/>
</dbReference>
<reference evidence="3 4" key="1">
    <citation type="submission" date="2023-03" db="EMBL/GenBank/DDBJ databases">
        <title>Roseibium porphyridii sp. nov. and Roseibium rhodosorbium sp. nov. isolated from marine algae, Porphyridium cruentum and Rhodosorus marinus, respectively.</title>
        <authorList>
            <person name="Lee M.W."/>
            <person name="Choi B.J."/>
            <person name="Lee J.K."/>
            <person name="Choi D.G."/>
            <person name="Baek J.H."/>
            <person name="Bayburt H."/>
            <person name="Kim J.M."/>
            <person name="Han D.M."/>
            <person name="Kim K.H."/>
            <person name="Jeon C.O."/>
        </authorList>
    </citation>
    <scope>NUCLEOTIDE SEQUENCE [LARGE SCALE GENOMIC DNA]</scope>
    <source>
        <strain evidence="3 4">KMA01</strain>
    </source>
</reference>
<gene>
    <name evidence="3" type="ORF">K1718_20630</name>
</gene>
<protein>
    <submittedName>
        <fullName evidence="3">DUF2892 domain-containing protein</fullName>
    </submittedName>
</protein>
<keyword evidence="1" id="KW-0472">Membrane</keyword>
<keyword evidence="1" id="KW-1133">Transmembrane helix</keyword>
<evidence type="ECO:0000259" key="2">
    <source>
        <dbReference type="Pfam" id="PF11127"/>
    </source>
</evidence>
<dbReference type="EMBL" id="CP120863">
    <property type="protein sequence ID" value="WFE88550.1"/>
    <property type="molecule type" value="Genomic_DNA"/>
</dbReference>